<dbReference type="OrthoDB" id="7851000at2759"/>
<evidence type="ECO:0000313" key="5">
    <source>
        <dbReference type="Proteomes" id="UP000594454"/>
    </source>
</evidence>
<dbReference type="Proteomes" id="UP000594454">
    <property type="component" value="Chromosome 3"/>
</dbReference>
<evidence type="ECO:0000256" key="2">
    <source>
        <dbReference type="SAM" id="Phobius"/>
    </source>
</evidence>
<dbReference type="AlphaFoldDB" id="A0A7R8UQX6"/>
<dbReference type="InterPro" id="IPR040676">
    <property type="entry name" value="DUF5641"/>
</dbReference>
<evidence type="ECO:0000256" key="1">
    <source>
        <dbReference type="SAM" id="MobiDB-lite"/>
    </source>
</evidence>
<gene>
    <name evidence="4" type="ORF">HERILL_LOCUS8241</name>
</gene>
<dbReference type="Pfam" id="PF12259">
    <property type="entry name" value="Baculo_F"/>
    <property type="match status" value="1"/>
</dbReference>
<dbReference type="InterPro" id="IPR022048">
    <property type="entry name" value="Envelope_fusion-like"/>
</dbReference>
<proteinExistence type="predicted"/>
<keyword evidence="2" id="KW-0472">Membrane</keyword>
<keyword evidence="2" id="KW-0812">Transmembrane</keyword>
<evidence type="ECO:0000259" key="3">
    <source>
        <dbReference type="Pfam" id="PF18701"/>
    </source>
</evidence>
<dbReference type="Pfam" id="PF18701">
    <property type="entry name" value="DUF5641"/>
    <property type="match status" value="1"/>
</dbReference>
<name>A0A7R8UQX6_HERIL</name>
<organism evidence="4 5">
    <name type="scientific">Hermetia illucens</name>
    <name type="common">Black soldier fly</name>
    <dbReference type="NCBI Taxonomy" id="343691"/>
    <lineage>
        <taxon>Eukaryota</taxon>
        <taxon>Metazoa</taxon>
        <taxon>Ecdysozoa</taxon>
        <taxon>Arthropoda</taxon>
        <taxon>Hexapoda</taxon>
        <taxon>Insecta</taxon>
        <taxon>Pterygota</taxon>
        <taxon>Neoptera</taxon>
        <taxon>Endopterygota</taxon>
        <taxon>Diptera</taxon>
        <taxon>Brachycera</taxon>
        <taxon>Stratiomyomorpha</taxon>
        <taxon>Stratiomyidae</taxon>
        <taxon>Hermetiinae</taxon>
        <taxon>Hermetia</taxon>
    </lineage>
</organism>
<dbReference type="PANTHER" id="PTHR47331">
    <property type="entry name" value="PHD-TYPE DOMAIN-CONTAINING PROTEIN"/>
    <property type="match status" value="1"/>
</dbReference>
<keyword evidence="2" id="KW-1133">Transmembrane helix</keyword>
<evidence type="ECO:0000313" key="4">
    <source>
        <dbReference type="EMBL" id="CAD7085394.1"/>
    </source>
</evidence>
<dbReference type="InParanoid" id="A0A7R8UQX6"/>
<dbReference type="EMBL" id="LR899011">
    <property type="protein sequence ID" value="CAD7085394.1"/>
    <property type="molecule type" value="Genomic_DNA"/>
</dbReference>
<sequence>MLGGCIKTCESADDVTALGYTPSTYFNTEDAIQEAIIFLNQCLERRPVTIAHTTQAAVSIPKITISKFDEEPDLVNSSIQKYGFRAPNLSWPCEVSKEPKDLSEQKTIRTVLTTSAVTDHFIDRIDHRNSFTHLKRIIATVLRAIQCFKGKRVGHRFLSVAELEEALTLIIRHMQVKEFKAEIKQLRRERPIDSKSKLTKLTPFLDNNSIIRVGGRLRNASIPYTAKHPAILPTSHPFTKLLLVDLHKDNLHIATQALRATARQKFWILQDKGLASAVVHECVQCSRLNPQTFKQLMGTLPDARVQPARPFINVGIDFCGPVFTHYKIRRKRSTKTYICLFRCFTTKACQLYFKMNTPRSLTYEELCTVTTEAEAVLNSRPILPLSEDPNDMTALTPGYFLIGEPLTTTIHNRACGTNPNLLTRLKLMQHIRHEFWRRWSIEYLCELQRVKWNLGSDNWQLGRIVKTIPGSDGRCSVADVKTSSGIFRRAIHKLCPLVKESETLSKANPATSDEYTEKINPKRLKKYHPNRGRFLPINSNWSTTRKEKEPESVTTEGLRRRRRSTSMLATALITLLILPIVRATFSPKIVTPFTKDPGIYFETIGQAKLITTEWNIITFYDPKNYCEELDGIRKGISNMKEFCAAVTIQGQGDEERNYLTRNRRSPLDIVGNIANKLFGILDSDYAAYLEGEIEKSRANEHYLHTLMKNQTSLLETTTNLFKTERNHIQEQFKAIHDYLKQHSEGINSATQQEIFTTYCIRTMMALQTYQDTQRALWDIMLDLQHGTINPLLVTPQQLQEQITLIQKTVPPNLRIPISRTIGDLSLYKTFSVHAKMAKSFVILQLKLPLINSEEFQLFSLLPVPIQRAQRSYLIQTSTRYLLVNLQRSQHYPIIQDELDKCGTTGDNIFLFMQDHPLYNKQSSINQCELALKEVSTIRNKTHPRQTKNRKKGFIFFWTGSVQGRGGCLIIYNLVLSLIIYHLLLPLILHL</sequence>
<feature type="region of interest" description="Disordered" evidence="1">
    <location>
        <begin position="535"/>
        <end position="560"/>
    </location>
</feature>
<reference evidence="4 5" key="1">
    <citation type="submission" date="2020-11" db="EMBL/GenBank/DDBJ databases">
        <authorList>
            <person name="Wallbank WR R."/>
            <person name="Pardo Diaz C."/>
            <person name="Kozak K."/>
            <person name="Martin S."/>
            <person name="Jiggins C."/>
            <person name="Moest M."/>
            <person name="Warren A I."/>
            <person name="Generalovic N T."/>
            <person name="Byers J.R.P. K."/>
            <person name="Montejo-Kovacevich G."/>
            <person name="Yen C E."/>
        </authorList>
    </citation>
    <scope>NUCLEOTIDE SEQUENCE [LARGE SCALE GENOMIC DNA]</scope>
</reference>
<protein>
    <recommendedName>
        <fullName evidence="3">DUF5641 domain-containing protein</fullName>
    </recommendedName>
</protein>
<feature type="domain" description="DUF5641" evidence="3">
    <location>
        <begin position="456"/>
        <end position="497"/>
    </location>
</feature>
<keyword evidence="5" id="KW-1185">Reference proteome</keyword>
<feature type="transmembrane region" description="Helical" evidence="2">
    <location>
        <begin position="968"/>
        <end position="988"/>
    </location>
</feature>
<accession>A0A7R8UQX6</accession>